<accession>A0ABN8Z2T5</accession>
<protein>
    <submittedName>
        <fullName evidence="2">Uncharacterized protein</fullName>
    </submittedName>
</protein>
<name>A0ABN8Z2T5_RANTA</name>
<proteinExistence type="predicted"/>
<sequence length="155" mass="16861">MISKNLVRPRVQVSVFWVLDTPSRALPVHSVFAAHVFLKCSKVFIVFSSDIRSHRHIHVLITLCYNRRPMEHVPCDQTGSPAAVSRACSSLGAQPLSWRRLLVEPGSGANESSTTVDPASVVVMRSLTAPQLTSWTSGNGGNQDNVPKCFPVPSA</sequence>
<dbReference type="Proteomes" id="UP001176941">
    <property type="component" value="Chromosome 26"/>
</dbReference>
<keyword evidence="3" id="KW-1185">Reference proteome</keyword>
<evidence type="ECO:0000313" key="3">
    <source>
        <dbReference type="Proteomes" id="UP001176941"/>
    </source>
</evidence>
<evidence type="ECO:0000256" key="1">
    <source>
        <dbReference type="SAM" id="MobiDB-lite"/>
    </source>
</evidence>
<feature type="region of interest" description="Disordered" evidence="1">
    <location>
        <begin position="133"/>
        <end position="155"/>
    </location>
</feature>
<feature type="compositionally biased region" description="Polar residues" evidence="1">
    <location>
        <begin position="133"/>
        <end position="145"/>
    </location>
</feature>
<reference evidence="2" key="1">
    <citation type="submission" date="2023-04" db="EMBL/GenBank/DDBJ databases">
        <authorList>
            <consortium name="ELIXIR-Norway"/>
        </authorList>
    </citation>
    <scope>NUCLEOTIDE SEQUENCE [LARGE SCALE GENOMIC DNA]</scope>
</reference>
<organism evidence="2 3">
    <name type="scientific">Rangifer tarandus platyrhynchus</name>
    <name type="common">Svalbard reindeer</name>
    <dbReference type="NCBI Taxonomy" id="3082113"/>
    <lineage>
        <taxon>Eukaryota</taxon>
        <taxon>Metazoa</taxon>
        <taxon>Chordata</taxon>
        <taxon>Craniata</taxon>
        <taxon>Vertebrata</taxon>
        <taxon>Euteleostomi</taxon>
        <taxon>Mammalia</taxon>
        <taxon>Eutheria</taxon>
        <taxon>Laurasiatheria</taxon>
        <taxon>Artiodactyla</taxon>
        <taxon>Ruminantia</taxon>
        <taxon>Pecora</taxon>
        <taxon>Cervidae</taxon>
        <taxon>Odocoileinae</taxon>
        <taxon>Rangifer</taxon>
    </lineage>
</organism>
<dbReference type="EMBL" id="OX459962">
    <property type="protein sequence ID" value="CAI9167456.1"/>
    <property type="molecule type" value="Genomic_DNA"/>
</dbReference>
<gene>
    <name evidence="2" type="ORF">MRATA1EN1_LOCUS16418</name>
</gene>
<evidence type="ECO:0000313" key="2">
    <source>
        <dbReference type="EMBL" id="CAI9167456.1"/>
    </source>
</evidence>